<evidence type="ECO:0000313" key="8">
    <source>
        <dbReference type="EMBL" id="MCQ1061084.1"/>
    </source>
</evidence>
<dbReference type="Pfam" id="PF13742">
    <property type="entry name" value="tRNA_anti_2"/>
    <property type="match status" value="1"/>
</dbReference>
<dbReference type="InterPro" id="IPR003753">
    <property type="entry name" value="Exonuc_VII_L"/>
</dbReference>
<evidence type="ECO:0000256" key="1">
    <source>
        <dbReference type="ARBA" id="ARBA00022490"/>
    </source>
</evidence>
<comment type="similarity">
    <text evidence="5">Belongs to the XseA family.</text>
</comment>
<evidence type="ECO:0000256" key="2">
    <source>
        <dbReference type="ARBA" id="ARBA00022722"/>
    </source>
</evidence>
<evidence type="ECO:0000256" key="3">
    <source>
        <dbReference type="ARBA" id="ARBA00022801"/>
    </source>
</evidence>
<dbReference type="GO" id="GO:0008855">
    <property type="term" value="F:exodeoxyribonuclease VII activity"/>
    <property type="evidence" value="ECO:0007669"/>
    <property type="project" value="UniProtKB-EC"/>
</dbReference>
<proteinExistence type="inferred from homology"/>
<feature type="domain" description="Exonuclease VII large subunit C-terminal" evidence="6">
    <location>
        <begin position="152"/>
        <end position="388"/>
    </location>
</feature>
<dbReference type="InterPro" id="IPR020579">
    <property type="entry name" value="Exonuc_VII_lsu_C"/>
</dbReference>
<evidence type="ECO:0000313" key="9">
    <source>
        <dbReference type="Proteomes" id="UP001524460"/>
    </source>
</evidence>
<keyword evidence="3 5" id="KW-0378">Hydrolase</keyword>
<organism evidence="8 9">
    <name type="scientific">Photobacterium pectinilyticum</name>
    <dbReference type="NCBI Taxonomy" id="2906793"/>
    <lineage>
        <taxon>Bacteria</taxon>
        <taxon>Pseudomonadati</taxon>
        <taxon>Pseudomonadota</taxon>
        <taxon>Gammaproteobacteria</taxon>
        <taxon>Vibrionales</taxon>
        <taxon>Vibrionaceae</taxon>
        <taxon>Photobacterium</taxon>
    </lineage>
</organism>
<reference evidence="8 9" key="1">
    <citation type="submission" date="2022-07" db="EMBL/GenBank/DDBJ databases">
        <title>Photobacterium pectinilyticum sp. nov., a marine bacterium isolated from surface seawater of Qingdao offshore.</title>
        <authorList>
            <person name="Wang X."/>
        </authorList>
    </citation>
    <scope>NUCLEOTIDE SEQUENCE [LARGE SCALE GENOMIC DNA]</scope>
    <source>
        <strain evidence="8 9">ZSDE20</strain>
    </source>
</reference>
<feature type="domain" description="OB-fold nucleic acid binding" evidence="7">
    <location>
        <begin position="19"/>
        <end position="121"/>
    </location>
</feature>
<dbReference type="NCBIfam" id="TIGR00237">
    <property type="entry name" value="xseA"/>
    <property type="match status" value="1"/>
</dbReference>
<name>A0ABT1N8J0_9GAMM</name>
<keyword evidence="1" id="KW-0963">Cytoplasm</keyword>
<dbReference type="RefSeq" id="WP_255045182.1">
    <property type="nucleotide sequence ID" value="NZ_JANEYT010000110.1"/>
</dbReference>
<dbReference type="PANTHER" id="PTHR30008">
    <property type="entry name" value="EXODEOXYRIBONUCLEASE 7 LARGE SUBUNIT"/>
    <property type="match status" value="1"/>
</dbReference>
<protein>
    <recommendedName>
        <fullName evidence="5">Exodeoxyribonuclease 7 large subunit</fullName>
        <ecNumber evidence="5">3.1.11.6</ecNumber>
    </recommendedName>
</protein>
<dbReference type="InterPro" id="IPR025824">
    <property type="entry name" value="OB-fold_nuc-bd_dom"/>
</dbReference>
<comment type="caution">
    <text evidence="8">The sequence shown here is derived from an EMBL/GenBank/DDBJ whole genome shotgun (WGS) entry which is preliminary data.</text>
</comment>
<dbReference type="Proteomes" id="UP001524460">
    <property type="component" value="Unassembled WGS sequence"/>
</dbReference>
<evidence type="ECO:0000259" key="7">
    <source>
        <dbReference type="Pfam" id="PF13742"/>
    </source>
</evidence>
<keyword evidence="9" id="KW-1185">Reference proteome</keyword>
<sequence length="538" mass="59949">MATQTIESPQVPDVEQSLSLTNYLGAVEAAIKNQFEQKMWITAEISDVKQSHGHIYLVLTDAAEQDQGQTSKVSAVIWSQSASMVQRFEEDTGTRFGPGIKVMVLVNASFNRTYGFKLTIFGINASYTIGAHELKLNQIRRHLISLNEDKLNKNKPAPADFTRVAVIAPKNAAGFQDFETKSTLLQKYGLCHFDIFHAVFQGPNRINSIVGAMAELVQNEHIYDAVCIIRGGGSSADLSELDELKLARSVCRCHYPVFTGIGHHKDSCLLDEYAKQSFATPSMLINHIVNQVVTNTQNASRDVTKLKHSAALLISNQRQQLEHQLQKIDYYKTSSLDAWSKEVERLNQLVATSASRQLYSNRETVAASQQRLLSASRQQIHQQQMQLTEFRQYMVNTPYNLITQARNNVQSAYHATVAAALSNTKMARQSVQFCCDSFARAAALTTDRYKQELSSILGLTLTGARLTLTSRQDAVTQSKRMIDAYNPKSVLARGYSYTVDESGKVLKSVNQITDKPFTVNFSDGDIKAKAIKAKESEK</sequence>
<comment type="subcellular location">
    <subcellularLocation>
        <location evidence="5">Cytoplasm</location>
    </subcellularLocation>
</comment>
<accession>A0ABT1N8J0</accession>
<keyword evidence="4 5" id="KW-0269">Exonuclease</keyword>
<evidence type="ECO:0000256" key="4">
    <source>
        <dbReference type="ARBA" id="ARBA00022839"/>
    </source>
</evidence>
<evidence type="ECO:0000256" key="5">
    <source>
        <dbReference type="RuleBase" id="RU004355"/>
    </source>
</evidence>
<dbReference type="EC" id="3.1.11.6" evidence="5"/>
<comment type="catalytic activity">
    <reaction evidence="5">
        <text>Exonucleolytic cleavage in either 5'- to 3'- or 3'- to 5'-direction to yield nucleoside 5'-phosphates.</text>
        <dbReference type="EC" id="3.1.11.6"/>
    </reaction>
</comment>
<dbReference type="EMBL" id="JANEYT010000110">
    <property type="protein sequence ID" value="MCQ1061084.1"/>
    <property type="molecule type" value="Genomic_DNA"/>
</dbReference>
<dbReference type="Pfam" id="PF02601">
    <property type="entry name" value="Exonuc_VII_L"/>
    <property type="match status" value="1"/>
</dbReference>
<dbReference type="PANTHER" id="PTHR30008:SF0">
    <property type="entry name" value="EXODEOXYRIBONUCLEASE 7 LARGE SUBUNIT"/>
    <property type="match status" value="1"/>
</dbReference>
<evidence type="ECO:0000259" key="6">
    <source>
        <dbReference type="Pfam" id="PF02601"/>
    </source>
</evidence>
<gene>
    <name evidence="8" type="primary">xseA</name>
    <name evidence="8" type="ORF">NHN17_23885</name>
</gene>
<keyword evidence="2 5" id="KW-0540">Nuclease</keyword>